<feature type="transmembrane region" description="Helical" evidence="1">
    <location>
        <begin position="93"/>
        <end position="119"/>
    </location>
</feature>
<name>A0A0W1JJ90_DESHA</name>
<reference evidence="2 3" key="1">
    <citation type="submission" date="2015-12" db="EMBL/GenBank/DDBJ databases">
        <title>Draft Genome Sequence of Desulfitobacterium hafniense Strain DH, a Sulfate-reducing Bacterium Isolated from Paddy Soils.</title>
        <authorList>
            <person name="Bao P."/>
            <person name="Zhang X."/>
            <person name="Li G."/>
        </authorList>
    </citation>
    <scope>NUCLEOTIDE SEQUENCE [LARGE SCALE GENOMIC DNA]</scope>
    <source>
        <strain evidence="2 3">DH</strain>
    </source>
</reference>
<sequence length="170" mass="17984">MGEVLIGLYAGSGEEAKIIHWMVSGKGAPFFWVELVAIIVGLVLLFGKANRAGVGVALVAILMIKYNLLQAQLLNPLIPYAGPSGYNPAELGVYIPSLLEVGISVGIVSLGGLLVLIGLNKLNLGNGPKKTLRDQSMAMTRERFEILKVIFLSYECAGSGGSGNPDFLLI</sequence>
<proteinExistence type="predicted"/>
<protein>
    <submittedName>
        <fullName evidence="2">Uncharacterized protein</fullName>
    </submittedName>
</protein>
<accession>A0A0W1JJ90</accession>
<comment type="caution">
    <text evidence="2">The sequence shown here is derived from an EMBL/GenBank/DDBJ whole genome shotgun (WGS) entry which is preliminary data.</text>
</comment>
<dbReference type="RefSeq" id="WP_058491403.1">
    <property type="nucleotide sequence ID" value="NZ_LOCK01000028.1"/>
</dbReference>
<evidence type="ECO:0000256" key="1">
    <source>
        <dbReference type="SAM" id="Phobius"/>
    </source>
</evidence>
<dbReference type="AlphaFoldDB" id="A0A0W1JJ90"/>
<evidence type="ECO:0000313" key="3">
    <source>
        <dbReference type="Proteomes" id="UP000054623"/>
    </source>
</evidence>
<keyword evidence="1" id="KW-0472">Membrane</keyword>
<keyword evidence="1" id="KW-0812">Transmembrane</keyword>
<gene>
    <name evidence="2" type="ORF">AT727_05755</name>
</gene>
<keyword evidence="1" id="KW-1133">Transmembrane helix</keyword>
<dbReference type="EMBL" id="LOCK01000028">
    <property type="protein sequence ID" value="KTE91103.1"/>
    <property type="molecule type" value="Genomic_DNA"/>
</dbReference>
<organism evidence="2 3">
    <name type="scientific">Desulfitobacterium hafniense</name>
    <name type="common">Desulfitobacterium frappieri</name>
    <dbReference type="NCBI Taxonomy" id="49338"/>
    <lineage>
        <taxon>Bacteria</taxon>
        <taxon>Bacillati</taxon>
        <taxon>Bacillota</taxon>
        <taxon>Clostridia</taxon>
        <taxon>Eubacteriales</taxon>
        <taxon>Desulfitobacteriaceae</taxon>
        <taxon>Desulfitobacterium</taxon>
    </lineage>
</organism>
<feature type="transmembrane region" description="Helical" evidence="1">
    <location>
        <begin position="54"/>
        <end position="73"/>
    </location>
</feature>
<dbReference type="Proteomes" id="UP000054623">
    <property type="component" value="Unassembled WGS sequence"/>
</dbReference>
<evidence type="ECO:0000313" key="2">
    <source>
        <dbReference type="EMBL" id="KTE91103.1"/>
    </source>
</evidence>
<feature type="transmembrane region" description="Helical" evidence="1">
    <location>
        <begin position="30"/>
        <end position="47"/>
    </location>
</feature>